<dbReference type="PANTHER" id="PTHR43037">
    <property type="entry name" value="UNNAMED PRODUCT-RELATED"/>
    <property type="match status" value="1"/>
</dbReference>
<keyword evidence="4" id="KW-1185">Reference proteome</keyword>
<evidence type="ECO:0000256" key="1">
    <source>
        <dbReference type="ARBA" id="ARBA00022729"/>
    </source>
</evidence>
<dbReference type="AlphaFoldDB" id="A0A1N7J6E2"/>
<dbReference type="Gene3D" id="3.40.50.1820">
    <property type="entry name" value="alpha/beta hydrolase"/>
    <property type="match status" value="1"/>
</dbReference>
<dbReference type="EMBL" id="FTOF01000004">
    <property type="protein sequence ID" value="SIS44879.1"/>
    <property type="molecule type" value="Genomic_DNA"/>
</dbReference>
<dbReference type="InterPro" id="IPR029058">
    <property type="entry name" value="AB_hydrolase_fold"/>
</dbReference>
<sequence>MTTLYSVIVNRRTIEHDGMQRRFTEVLPDDPAPDAPVILFLHGSLQSGSVTRRFTGNTFDTLADRGCTVIYPDGVERHFNDHRVGFQEQARQLLIDDSSFLSSLLPASRGPIIGCGFSNGGAMIQRFALERPGVLDGIACFGSAWPTDDNLLPEVAALIPNWVPVPVLSVQGTADPLVPYEGGHSGIGDANRGTARSAIESARFFAELNGLNPAHHTSASLSGGGVRVDRFGPGVPGSPARADSADTDSAGSPQQAAPVELWSIEGMGHLVPSPKKLDEKIGPGTDKVVGAELVTRFFGL</sequence>
<feature type="region of interest" description="Disordered" evidence="2">
    <location>
        <begin position="230"/>
        <end position="255"/>
    </location>
</feature>
<name>A0A1N7J6E2_9CORY</name>
<keyword evidence="1" id="KW-0732">Signal</keyword>
<proteinExistence type="predicted"/>
<gene>
    <name evidence="3" type="ORF">SAMN05444817_10455</name>
</gene>
<dbReference type="Proteomes" id="UP000186292">
    <property type="component" value="Unassembled WGS sequence"/>
</dbReference>
<reference evidence="4" key="1">
    <citation type="submission" date="2017-01" db="EMBL/GenBank/DDBJ databases">
        <authorList>
            <person name="Varghese N."/>
            <person name="Submissions S."/>
        </authorList>
    </citation>
    <scope>NUCLEOTIDE SEQUENCE [LARGE SCALE GENOMIC DNA]</scope>
    <source>
        <strain evidence="4">DSM 44531</strain>
    </source>
</reference>
<dbReference type="SUPFAM" id="SSF53474">
    <property type="entry name" value="alpha/beta-Hydrolases"/>
    <property type="match status" value="1"/>
</dbReference>
<organism evidence="3 4">
    <name type="scientific">Corynebacterium appendicis CIP 107643</name>
    <dbReference type="NCBI Taxonomy" id="1161099"/>
    <lineage>
        <taxon>Bacteria</taxon>
        <taxon>Bacillati</taxon>
        <taxon>Actinomycetota</taxon>
        <taxon>Actinomycetes</taxon>
        <taxon>Mycobacteriales</taxon>
        <taxon>Corynebacteriaceae</taxon>
        <taxon>Corynebacterium</taxon>
    </lineage>
</organism>
<dbReference type="InterPro" id="IPR050955">
    <property type="entry name" value="Plant_Biomass_Hydrol_Est"/>
</dbReference>
<dbReference type="PANTHER" id="PTHR43037:SF1">
    <property type="entry name" value="BLL1128 PROTEIN"/>
    <property type="match status" value="1"/>
</dbReference>
<protein>
    <submittedName>
        <fullName evidence="3">Polyhydroxybutyrate depolymerase</fullName>
    </submittedName>
</protein>
<evidence type="ECO:0000313" key="4">
    <source>
        <dbReference type="Proteomes" id="UP000186292"/>
    </source>
</evidence>
<evidence type="ECO:0000313" key="3">
    <source>
        <dbReference type="EMBL" id="SIS44879.1"/>
    </source>
</evidence>
<dbReference type="STRING" id="1161099.SAMN05444817_10455"/>
<evidence type="ECO:0000256" key="2">
    <source>
        <dbReference type="SAM" id="MobiDB-lite"/>
    </source>
</evidence>
<accession>A0A1N7J6E2</accession>